<dbReference type="Pfam" id="PF03279">
    <property type="entry name" value="Lip_A_acyltrans"/>
    <property type="match status" value="1"/>
</dbReference>
<keyword evidence="6 7" id="KW-0012">Acyltransferase</keyword>
<organism evidence="7 8">
    <name type="scientific">Roseicyclus elongatus DSM 19469</name>
    <dbReference type="NCBI Taxonomy" id="1294273"/>
    <lineage>
        <taxon>Bacteria</taxon>
        <taxon>Pseudomonadati</taxon>
        <taxon>Pseudomonadota</taxon>
        <taxon>Alphaproteobacteria</taxon>
        <taxon>Rhodobacterales</taxon>
        <taxon>Roseobacteraceae</taxon>
        <taxon>Roseicyclus</taxon>
    </lineage>
</organism>
<protein>
    <submittedName>
        <fullName evidence="7">Lipid A biosynthesis lauroyl acyltransferase</fullName>
        <ecNumber evidence="7">2.3.1.-</ecNumber>
    </submittedName>
</protein>
<comment type="subcellular location">
    <subcellularLocation>
        <location evidence="1">Cell inner membrane</location>
    </subcellularLocation>
</comment>
<evidence type="ECO:0000256" key="3">
    <source>
        <dbReference type="ARBA" id="ARBA00022519"/>
    </source>
</evidence>
<dbReference type="PANTHER" id="PTHR30606">
    <property type="entry name" value="LIPID A BIOSYNTHESIS LAUROYL ACYLTRANSFERASE"/>
    <property type="match status" value="1"/>
</dbReference>
<evidence type="ECO:0000313" key="7">
    <source>
        <dbReference type="EMBL" id="AHM04716.1"/>
    </source>
</evidence>
<dbReference type="EMBL" id="CP004372">
    <property type="protein sequence ID" value="AHM04716.1"/>
    <property type="molecule type" value="Genomic_DNA"/>
</dbReference>
<keyword evidence="5" id="KW-0472">Membrane</keyword>
<dbReference type="GO" id="GO:0005886">
    <property type="term" value="C:plasma membrane"/>
    <property type="evidence" value="ECO:0007669"/>
    <property type="project" value="UniProtKB-SubCell"/>
</dbReference>
<dbReference type="Proteomes" id="UP000019593">
    <property type="component" value="Chromosome"/>
</dbReference>
<evidence type="ECO:0000313" key="8">
    <source>
        <dbReference type="Proteomes" id="UP000019593"/>
    </source>
</evidence>
<dbReference type="GO" id="GO:0016746">
    <property type="term" value="F:acyltransferase activity"/>
    <property type="evidence" value="ECO:0007669"/>
    <property type="project" value="UniProtKB-KW"/>
</dbReference>
<dbReference type="STRING" id="1294273.roselon_02389"/>
<dbReference type="AlphaFoldDB" id="W8S708"/>
<evidence type="ECO:0000256" key="4">
    <source>
        <dbReference type="ARBA" id="ARBA00022679"/>
    </source>
</evidence>
<dbReference type="eggNOG" id="COG1560">
    <property type="taxonomic scope" value="Bacteria"/>
</dbReference>
<dbReference type="OrthoDB" id="9801955at2"/>
<dbReference type="PANTHER" id="PTHR30606:SF9">
    <property type="entry name" value="LIPID A BIOSYNTHESIS LAUROYLTRANSFERASE"/>
    <property type="match status" value="1"/>
</dbReference>
<dbReference type="HOGENOM" id="CLU_049421_1_0_5"/>
<accession>W8S708</accession>
<evidence type="ECO:0000256" key="2">
    <source>
        <dbReference type="ARBA" id="ARBA00022475"/>
    </source>
</evidence>
<evidence type="ECO:0000256" key="6">
    <source>
        <dbReference type="ARBA" id="ARBA00023315"/>
    </source>
</evidence>
<dbReference type="PIRSF" id="PIRSF026649">
    <property type="entry name" value="MsbB"/>
    <property type="match status" value="1"/>
</dbReference>
<keyword evidence="4 7" id="KW-0808">Transferase</keyword>
<gene>
    <name evidence="7" type="ORF">roselon_02389</name>
</gene>
<dbReference type="KEGG" id="red:roselon_02389"/>
<dbReference type="RefSeq" id="WP_025312478.1">
    <property type="nucleotide sequence ID" value="NZ_CP004372.1"/>
</dbReference>
<evidence type="ECO:0000256" key="1">
    <source>
        <dbReference type="ARBA" id="ARBA00004533"/>
    </source>
</evidence>
<dbReference type="InterPro" id="IPR004960">
    <property type="entry name" value="LipA_acyltrans"/>
</dbReference>
<keyword evidence="3" id="KW-0997">Cell inner membrane</keyword>
<keyword evidence="8" id="KW-1185">Reference proteome</keyword>
<keyword evidence="2" id="KW-1003">Cell membrane</keyword>
<reference evidence="7 8" key="1">
    <citation type="submission" date="2013-03" db="EMBL/GenBank/DDBJ databases">
        <authorList>
            <person name="Fiebig A."/>
            <person name="Goeker M."/>
            <person name="Klenk H.-P.P."/>
        </authorList>
    </citation>
    <scope>NUCLEOTIDE SEQUENCE [LARGE SCALE GENOMIC DNA]</scope>
    <source>
        <strain evidence="8">DSM 19469</strain>
    </source>
</reference>
<dbReference type="CDD" id="cd07984">
    <property type="entry name" value="LPLAT_LABLAT-like"/>
    <property type="match status" value="1"/>
</dbReference>
<dbReference type="GO" id="GO:0009247">
    <property type="term" value="P:glycolipid biosynthetic process"/>
    <property type="evidence" value="ECO:0007669"/>
    <property type="project" value="UniProtKB-ARBA"/>
</dbReference>
<evidence type="ECO:0000256" key="5">
    <source>
        <dbReference type="ARBA" id="ARBA00023136"/>
    </source>
</evidence>
<sequence>MSAPPPRFPVKLLLRPRNWLLWPVLGLAALLAPLPDRALAALSRPLGWMLWRVPRVRHVTRRNIDVCLPERPEAERAALARATTTRFALSLLQSMRVWIVQRRDRPAYPLARIDGGEHLSAALETGQGVLLLTCHYGAPEVHGSLTDQLPRAGRRLVGVYRQPGHDAADAVLHWARSGYCDAIIPGTDIRSIVRELRSGSLVWFAPDLEKARKGAVYVPFFGVPAGTTTATARLAGMGRAVVVPVRYRQDAEGRFIYDIRPPLAGFPSGDIEADTARVNVAIEDLIRDDPVPYWWCLERFLRRPDGVPPVY</sequence>
<proteinExistence type="predicted"/>
<name>W8S708_9RHOB</name>
<dbReference type="EC" id="2.3.1.-" evidence="7"/>